<dbReference type="AlphaFoldDB" id="A0A6C0I7R3"/>
<evidence type="ECO:0000313" key="1">
    <source>
        <dbReference type="EMBL" id="QHT88356.1"/>
    </source>
</evidence>
<sequence length="601" mass="65036">MEKCVVMGAGSLLRPLSVKESVILGSEAAHKHSRGVENIFIGKAAGYTANGDHNIYIGVNSGFNCEGSGNIFVGRGTNAHRVNNTLLIGNAIAASLVTGHTVIPSLHVKGDLTFGGNLVGNLYQDCVRVYGTNVGNISDGCNVVSFGNYAGYQNKGHHTVALGSETAYQNTGHNVVAVGNRAAAFNTGMNVIAIGSNAGISNKQSGTLFIGDFIEGNSSRITLNRPVFVSGVSLCDGEIRTDNLELTPDHLKFKSGRITVSSGFQFSGPLQVLESKESAPFQYFSSDLSCIQQIGSVYYGLGENGHVYTSVGRGWTAIRSPMLTCLTKTHEDILVGYGSGQFVRYTSNGWIPETRDEGEYSNTFVAGSFAVGTALSNKFYEDEGTLLQRIGTEWRLYPGKYPETFEHIAEFKGDVYATGVGGLYQIENRSAHRISSQSTTYIATSPDEMLVSSDRTLSVLMMDSAVKWLSFLHTFNKPITRMFWDSLRWLVHTDDGVFAGPTWVRIYKKCAFLQIKNAEPVVADITVPSSIKIGKLRLSEKEGLVLNDGIGEARVFDSVFNPIPITLNGIKHLTIEKDLSGSLCFNFLSEDGDYSQVSVSA</sequence>
<proteinExistence type="predicted"/>
<dbReference type="EMBL" id="MN740115">
    <property type="protein sequence ID" value="QHT88356.1"/>
    <property type="molecule type" value="Genomic_DNA"/>
</dbReference>
<reference evidence="1" key="1">
    <citation type="journal article" date="2020" name="Nature">
        <title>Giant virus diversity and host interactions through global metagenomics.</title>
        <authorList>
            <person name="Schulz F."/>
            <person name="Roux S."/>
            <person name="Paez-Espino D."/>
            <person name="Jungbluth S."/>
            <person name="Walsh D.A."/>
            <person name="Denef V.J."/>
            <person name="McMahon K.D."/>
            <person name="Konstantinidis K.T."/>
            <person name="Eloe-Fadrosh E.A."/>
            <person name="Kyrpides N.C."/>
            <person name="Woyke T."/>
        </authorList>
    </citation>
    <scope>NUCLEOTIDE SEQUENCE</scope>
    <source>
        <strain evidence="1">GVMAG-M-3300023184-50</strain>
    </source>
</reference>
<accession>A0A6C0I7R3</accession>
<organism evidence="1">
    <name type="scientific">viral metagenome</name>
    <dbReference type="NCBI Taxonomy" id="1070528"/>
    <lineage>
        <taxon>unclassified sequences</taxon>
        <taxon>metagenomes</taxon>
        <taxon>organismal metagenomes</taxon>
    </lineage>
</organism>
<protein>
    <submittedName>
        <fullName evidence="1">Uncharacterized protein</fullName>
    </submittedName>
</protein>
<name>A0A6C0I7R3_9ZZZZ</name>